<organism evidence="1 2">
    <name type="scientific">candidate division WWE3 bacterium</name>
    <dbReference type="NCBI Taxonomy" id="2053526"/>
    <lineage>
        <taxon>Bacteria</taxon>
        <taxon>Katanobacteria</taxon>
    </lineage>
</organism>
<dbReference type="AlphaFoldDB" id="A0A3A4ZDR2"/>
<dbReference type="Gene3D" id="1.10.10.60">
    <property type="entry name" value="Homeodomain-like"/>
    <property type="match status" value="1"/>
</dbReference>
<dbReference type="Proteomes" id="UP000265540">
    <property type="component" value="Unassembled WGS sequence"/>
</dbReference>
<sequence length="139" mass="16002">MNKTIQKRKKADQNLLLEQLKKTPIVQFACEKSGIGRATYYRWRKEDHSFAEMADQALQESVSLINDLAESQLLSSIRDKNMTAIIFWLKYRHKSYSNKLELSGEIKTSIGGLTPEQQELLEKAIGLMLPKLEAHEDHL</sequence>
<proteinExistence type="predicted"/>
<comment type="caution">
    <text evidence="1">The sequence shown here is derived from an EMBL/GenBank/DDBJ whole genome shotgun (WGS) entry which is preliminary data.</text>
</comment>
<protein>
    <submittedName>
        <fullName evidence="1">Uncharacterized protein</fullName>
    </submittedName>
</protein>
<evidence type="ECO:0000313" key="1">
    <source>
        <dbReference type="EMBL" id="RJR27208.1"/>
    </source>
</evidence>
<name>A0A3A4ZDR2_UNCKA</name>
<evidence type="ECO:0000313" key="2">
    <source>
        <dbReference type="Proteomes" id="UP000265540"/>
    </source>
</evidence>
<accession>A0A3A4ZDR2</accession>
<reference evidence="1 2" key="1">
    <citation type="journal article" date="2017" name="ISME J.">
        <title>Energy and carbon metabolisms in a deep terrestrial subsurface fluid microbial community.</title>
        <authorList>
            <person name="Momper L."/>
            <person name="Jungbluth S.P."/>
            <person name="Lee M.D."/>
            <person name="Amend J.P."/>
        </authorList>
    </citation>
    <scope>NUCLEOTIDE SEQUENCE [LARGE SCALE GENOMIC DNA]</scope>
    <source>
        <strain evidence="1">SURF_46</strain>
    </source>
</reference>
<dbReference type="EMBL" id="QZJF01000015">
    <property type="protein sequence ID" value="RJR27208.1"/>
    <property type="molecule type" value="Genomic_DNA"/>
</dbReference>
<gene>
    <name evidence="1" type="ORF">C4561_02855</name>
</gene>